<evidence type="ECO:0000256" key="6">
    <source>
        <dbReference type="PROSITE-ProRule" id="PRU00124"/>
    </source>
</evidence>
<feature type="transmembrane region" description="Helical" evidence="8">
    <location>
        <begin position="1167"/>
        <end position="1191"/>
    </location>
</feature>
<dbReference type="InterPro" id="IPR036055">
    <property type="entry name" value="LDL_receptor-like_sf"/>
</dbReference>
<feature type="domain" description="G-protein coupled receptors family 2 profile 2" evidence="12">
    <location>
        <begin position="1107"/>
        <end position="1353"/>
    </location>
</feature>
<evidence type="ECO:0000256" key="8">
    <source>
        <dbReference type="SAM" id="Phobius"/>
    </source>
</evidence>
<dbReference type="PROSITE" id="PS50835">
    <property type="entry name" value="IG_LIKE"/>
    <property type="match status" value="1"/>
</dbReference>
<dbReference type="Pfam" id="PF26588">
    <property type="entry name" value="GAIN_ADGRA3"/>
    <property type="match status" value="1"/>
</dbReference>
<keyword evidence="2 8" id="KW-0812">Transmembrane</keyword>
<evidence type="ECO:0000256" key="2">
    <source>
        <dbReference type="ARBA" id="ARBA00022692"/>
    </source>
</evidence>
<dbReference type="InterPro" id="IPR017981">
    <property type="entry name" value="GPCR_2-like_7TM"/>
</dbReference>
<evidence type="ECO:0000256" key="5">
    <source>
        <dbReference type="ARBA" id="ARBA00023157"/>
    </source>
</evidence>
<dbReference type="PROSITE" id="PS50024">
    <property type="entry name" value="SEA"/>
    <property type="match status" value="1"/>
</dbReference>
<organism evidence="14 15">
    <name type="scientific">Acanthaster planci</name>
    <name type="common">Crown-of-thorns starfish</name>
    <dbReference type="NCBI Taxonomy" id="133434"/>
    <lineage>
        <taxon>Eukaryota</taxon>
        <taxon>Metazoa</taxon>
        <taxon>Echinodermata</taxon>
        <taxon>Eleutherozoa</taxon>
        <taxon>Asterozoa</taxon>
        <taxon>Asteroidea</taxon>
        <taxon>Valvatacea</taxon>
        <taxon>Valvatida</taxon>
        <taxon>Acanthasteridae</taxon>
        <taxon>Acanthaster</taxon>
    </lineage>
</organism>
<dbReference type="InterPro" id="IPR007110">
    <property type="entry name" value="Ig-like_dom"/>
</dbReference>
<dbReference type="PANTHER" id="PTHR47767">
    <property type="entry name" value="ADHESION G PROTEIN-COUPLED RECEPTOR G7"/>
    <property type="match status" value="1"/>
</dbReference>
<evidence type="ECO:0000259" key="10">
    <source>
        <dbReference type="PROSITE" id="PS50024"/>
    </source>
</evidence>
<feature type="region of interest" description="Disordered" evidence="7">
    <location>
        <begin position="1389"/>
        <end position="1410"/>
    </location>
</feature>
<evidence type="ECO:0000256" key="4">
    <source>
        <dbReference type="ARBA" id="ARBA00023136"/>
    </source>
</evidence>
<dbReference type="Proteomes" id="UP000694845">
    <property type="component" value="Unplaced"/>
</dbReference>
<name>A0A8B7XVR4_ACAPL</name>
<dbReference type="CDD" id="cd00112">
    <property type="entry name" value="LDLa"/>
    <property type="match status" value="1"/>
</dbReference>
<dbReference type="GeneID" id="110975718"/>
<evidence type="ECO:0000313" key="14">
    <source>
        <dbReference type="Proteomes" id="UP000694845"/>
    </source>
</evidence>
<dbReference type="SUPFAM" id="SSF81321">
    <property type="entry name" value="Family A G protein-coupled receptor-like"/>
    <property type="match status" value="1"/>
</dbReference>
<dbReference type="InterPro" id="IPR058808">
    <property type="entry name" value="GAIN_ADGRA2/3"/>
</dbReference>
<dbReference type="Gene3D" id="4.10.400.10">
    <property type="entry name" value="Low-density Lipoprotein Receptor"/>
    <property type="match status" value="1"/>
</dbReference>
<dbReference type="KEGG" id="aplc:110975718"/>
<reference evidence="15" key="1">
    <citation type="submission" date="2025-08" db="UniProtKB">
        <authorList>
            <consortium name="RefSeq"/>
        </authorList>
    </citation>
    <scope>IDENTIFICATION</scope>
</reference>
<dbReference type="OMA" id="LCIERNT"/>
<feature type="transmembrane region" description="Helical" evidence="8">
    <location>
        <begin position="1253"/>
        <end position="1275"/>
    </location>
</feature>
<dbReference type="InterPro" id="IPR053066">
    <property type="entry name" value="ADGR_G7"/>
</dbReference>
<protein>
    <submittedName>
        <fullName evidence="15">Uncharacterized protein LOC110975718</fullName>
    </submittedName>
</protein>
<feature type="disulfide bond" evidence="6">
    <location>
        <begin position="36"/>
        <end position="54"/>
    </location>
</feature>
<evidence type="ECO:0000256" key="9">
    <source>
        <dbReference type="SAM" id="SignalP"/>
    </source>
</evidence>
<evidence type="ECO:0000259" key="13">
    <source>
        <dbReference type="PROSITE" id="PS50835"/>
    </source>
</evidence>
<gene>
    <name evidence="15" type="primary">LOC110975718</name>
</gene>
<evidence type="ECO:0000313" key="15">
    <source>
        <dbReference type="RefSeq" id="XP_022084125.1"/>
    </source>
</evidence>
<evidence type="ECO:0000259" key="11">
    <source>
        <dbReference type="PROSITE" id="PS50221"/>
    </source>
</evidence>
<keyword evidence="4 8" id="KW-0472">Membrane</keyword>
<keyword evidence="5 6" id="KW-1015">Disulfide bond</keyword>
<feature type="signal peptide" evidence="9">
    <location>
        <begin position="1"/>
        <end position="21"/>
    </location>
</feature>
<dbReference type="OrthoDB" id="10037534at2759"/>
<evidence type="ECO:0000256" key="3">
    <source>
        <dbReference type="ARBA" id="ARBA00022989"/>
    </source>
</evidence>
<dbReference type="InterPro" id="IPR057244">
    <property type="entry name" value="GAIN_B"/>
</dbReference>
<dbReference type="PROSITE" id="PS50068">
    <property type="entry name" value="LDLRA_2"/>
    <property type="match status" value="1"/>
</dbReference>
<dbReference type="SMART" id="SM00192">
    <property type="entry name" value="LDLa"/>
    <property type="match status" value="1"/>
</dbReference>
<dbReference type="InterPro" id="IPR046338">
    <property type="entry name" value="GAIN_dom_sf"/>
</dbReference>
<dbReference type="Gene3D" id="2.60.220.50">
    <property type="match status" value="1"/>
</dbReference>
<sequence length="1410" mass="155954">MATLHTFAWIVSSLLLVDTLCYLVDTQSCHSDQYRCSNGVCIPRSQVCDHYNDCGDQYDSDENPALCSSDSDIYCWDRSFASILCIERNTSGLFQHSFLENDTAIYIFTAPTTYSQYTYLTEVGLNVPAFNLSGLGDKTVMVSISSANCLQTTRIFITDFEQISKKLRVPLHVESEETIRVTIEYFVDIQSRPAVPVNVTCNDCVDLYFRTHFSGCECFRDYAAWRTLIAYRQLWFNVTCSVPETNEIFFSLYDRCLGPPSFEYISPDVTSFLNDEIVLSCVAIGDVAPVVKWVDEEGNVLNSSLNGVYLKTVVTDFPQRFRCVLDDLKISREVTVAKWGPVCEDIYNVKNLRYYRSAPKCYSSRLLRIKSSNFSLIRPVIAHHLTVTHLSPPTLHLKYDARMRSFGNEYLLFYDNQKDGHGTVVRLNDTAEKFDVQLVPPAVLKNGSFEFTLSAKFLNKQFPIPFVAMSAELSVIDCQERDSCDEFFREWTRLETAFVESSCGNGLQQEYLSYLLCRESTSDPGPVPVVSSSARHLIEAPNDLLSNQPFPVVCPIENAASYDWYRINSDGRRKFVTNGCKLIFPSFEDLRDQGAYICVGRGRSPLVTATAEHRTVVLKSGITTLAVNLTLKNETFTDDLSNTSSIAFSTLKEKIRSQLPLDVIYTPVIAYDVVRFYPGSVIVGLKVILSSRINMLDADSVASLQMAISSNASSQPGLNIDPLRVTVVSLSSCPVEVIEIAGRDVTFPQTRVGQNVELLEECIVTGKKGVILISRTCEGDFTQNAHWLEPVLGSCNVNVTGQLDDLKQINVTSDNVEEVAESLYSITSNSSPIDDEALSSVADVLDNILHVRDPSPEVTLNVVSAVNNILQVGSEVFEKLSDGGSTSRIVQAVESQISHVLEDGANFTAVRSTLAVAALNIPPSSLGEGVGFVVTGEISDSVLTNDSVGIYYGSDFPVDETVQSSIRLPGAVLRKHLSVNIPVPISFVVYQSSKLFHSTLIDEAVSSGSLRFVGSAVISATVIGVSVDNLPEDDPVVVTFQQKPLTKGTIQCVFWDSQLQGGVGDWSTEGCRRHASSGGRTVCHCSHTTSFAVLVDIHGQRSPILALDIISKIGCALSIASLVCTIIIYLAIKSLRAKTPSRILVCFCLTLLCLYLVFLVGVEQTSSRAGCIIAAVLLHYLSLASMAWMSVEATNLYLKLVKIFNSDVKHFMIKAGIAAWGLPMIVVSIILAVDYTVYENETSCFLKPSVAFYYGQLLMIGLVFLYNAIIFVLVARRLTCKADKIQSSSKRGKRSKIAKRLQNMVSVSVLLGLTWAFGLLAVIESSTFAFQILFCVFNSLQGLFIFLLFVVRQDKIRSQVLSCFRRRKQNSGKTTDRLVLPVPQCIGKQLPQLSDDDEPKENEEKETIKL</sequence>
<dbReference type="PROSITE" id="PS50221">
    <property type="entry name" value="GAIN_B"/>
    <property type="match status" value="1"/>
</dbReference>
<evidence type="ECO:0000256" key="1">
    <source>
        <dbReference type="ARBA" id="ARBA00004141"/>
    </source>
</evidence>
<dbReference type="PANTHER" id="PTHR47767:SF1">
    <property type="entry name" value="ADHESION G PROTEIN-COUPLED RECEPTOR G7"/>
    <property type="match status" value="1"/>
</dbReference>
<dbReference type="InterPro" id="IPR000082">
    <property type="entry name" value="SEA_dom"/>
</dbReference>
<dbReference type="InterPro" id="IPR000203">
    <property type="entry name" value="GPS"/>
</dbReference>
<feature type="domain" description="SEA" evidence="10">
    <location>
        <begin position="621"/>
        <end position="732"/>
    </location>
</feature>
<dbReference type="InterPro" id="IPR002172">
    <property type="entry name" value="LDrepeatLR_classA_rpt"/>
</dbReference>
<feature type="transmembrane region" description="Helical" evidence="8">
    <location>
        <begin position="1211"/>
        <end position="1233"/>
    </location>
</feature>
<feature type="domain" description="GAIN-B" evidence="11">
    <location>
        <begin position="922"/>
        <end position="1101"/>
    </location>
</feature>
<dbReference type="InterPro" id="IPR036179">
    <property type="entry name" value="Ig-like_dom_sf"/>
</dbReference>
<dbReference type="Pfam" id="PF01825">
    <property type="entry name" value="GPS"/>
    <property type="match status" value="1"/>
</dbReference>
<comment type="caution">
    <text evidence="6">Lacks conserved residue(s) required for the propagation of feature annotation.</text>
</comment>
<keyword evidence="14" id="KW-1185">Reference proteome</keyword>
<feature type="transmembrane region" description="Helical" evidence="8">
    <location>
        <begin position="1143"/>
        <end position="1161"/>
    </location>
</feature>
<dbReference type="SUPFAM" id="SSF48726">
    <property type="entry name" value="Immunoglobulin"/>
    <property type="match status" value="1"/>
</dbReference>
<comment type="subcellular location">
    <subcellularLocation>
        <location evidence="1">Membrane</location>
        <topology evidence="1">Multi-pass membrane protein</topology>
    </subcellularLocation>
</comment>
<dbReference type="GO" id="GO:0004930">
    <property type="term" value="F:G protein-coupled receptor activity"/>
    <property type="evidence" value="ECO:0007669"/>
    <property type="project" value="InterPro"/>
</dbReference>
<feature type="chain" id="PRO_5034402512" evidence="9">
    <location>
        <begin position="22"/>
        <end position="1410"/>
    </location>
</feature>
<dbReference type="SUPFAM" id="SSF57424">
    <property type="entry name" value="LDL receptor-like module"/>
    <property type="match status" value="1"/>
</dbReference>
<evidence type="ECO:0000256" key="7">
    <source>
        <dbReference type="SAM" id="MobiDB-lite"/>
    </source>
</evidence>
<dbReference type="GO" id="GO:0016020">
    <property type="term" value="C:membrane"/>
    <property type="evidence" value="ECO:0007669"/>
    <property type="project" value="UniProtKB-SubCell"/>
</dbReference>
<dbReference type="GO" id="GO:0007166">
    <property type="term" value="P:cell surface receptor signaling pathway"/>
    <property type="evidence" value="ECO:0007669"/>
    <property type="project" value="InterPro"/>
</dbReference>
<feature type="disulfide bond" evidence="6">
    <location>
        <begin position="29"/>
        <end position="41"/>
    </location>
</feature>
<dbReference type="Pfam" id="PF00057">
    <property type="entry name" value="Ldl_recept_a"/>
    <property type="match status" value="1"/>
</dbReference>
<evidence type="ECO:0000259" key="12">
    <source>
        <dbReference type="PROSITE" id="PS50261"/>
    </source>
</evidence>
<dbReference type="Gene3D" id="1.20.1070.10">
    <property type="entry name" value="Rhodopsin 7-helix transmembrane proteins"/>
    <property type="match status" value="1"/>
</dbReference>
<dbReference type="InterPro" id="IPR000832">
    <property type="entry name" value="GPCR_2_secretin-like"/>
</dbReference>
<dbReference type="RefSeq" id="XP_022084125.1">
    <property type="nucleotide sequence ID" value="XM_022228433.1"/>
</dbReference>
<dbReference type="SMART" id="SM00303">
    <property type="entry name" value="GPS"/>
    <property type="match status" value="1"/>
</dbReference>
<feature type="transmembrane region" description="Helical" evidence="8">
    <location>
        <begin position="1109"/>
        <end position="1131"/>
    </location>
</feature>
<feature type="domain" description="Ig-like" evidence="13">
    <location>
        <begin position="260"/>
        <end position="335"/>
    </location>
</feature>
<feature type="transmembrane region" description="Helical" evidence="8">
    <location>
        <begin position="1301"/>
        <end position="1323"/>
    </location>
</feature>
<dbReference type="Pfam" id="PF00002">
    <property type="entry name" value="7tm_2"/>
    <property type="match status" value="1"/>
</dbReference>
<feature type="transmembrane region" description="Helical" evidence="8">
    <location>
        <begin position="1329"/>
        <end position="1351"/>
    </location>
</feature>
<keyword evidence="3 8" id="KW-1133">Transmembrane helix</keyword>
<accession>A0A8B7XVR4</accession>
<dbReference type="PROSITE" id="PS50261">
    <property type="entry name" value="G_PROTEIN_RECEP_F2_4"/>
    <property type="match status" value="1"/>
</dbReference>
<dbReference type="CDD" id="cd15040">
    <property type="entry name" value="7tmB2_Adhesion"/>
    <property type="match status" value="1"/>
</dbReference>
<keyword evidence="9" id="KW-0732">Signal</keyword>
<proteinExistence type="predicted"/>